<comment type="caution">
    <text evidence="2">The sequence shown here is derived from an EMBL/GenBank/DDBJ whole genome shotgun (WGS) entry which is preliminary data.</text>
</comment>
<protein>
    <submittedName>
        <fullName evidence="2">Uncharacterized protein</fullName>
    </submittedName>
</protein>
<organism evidence="2 3">
    <name type="scientific">Blattamonas nauphoetae</name>
    <dbReference type="NCBI Taxonomy" id="2049346"/>
    <lineage>
        <taxon>Eukaryota</taxon>
        <taxon>Metamonada</taxon>
        <taxon>Preaxostyla</taxon>
        <taxon>Oxymonadida</taxon>
        <taxon>Blattamonas</taxon>
    </lineage>
</organism>
<evidence type="ECO:0000313" key="2">
    <source>
        <dbReference type="EMBL" id="KAK2961295.1"/>
    </source>
</evidence>
<keyword evidence="1" id="KW-0812">Transmembrane</keyword>
<feature type="transmembrane region" description="Helical" evidence="1">
    <location>
        <begin position="29"/>
        <end position="51"/>
    </location>
</feature>
<accession>A0ABQ9YC75</accession>
<reference evidence="2 3" key="1">
    <citation type="journal article" date="2022" name="bioRxiv">
        <title>Genomics of Preaxostyla Flagellates Illuminates Evolutionary Transitions and the Path Towards Mitochondrial Loss.</title>
        <authorList>
            <person name="Novak L.V.F."/>
            <person name="Treitli S.C."/>
            <person name="Pyrih J."/>
            <person name="Halakuc P."/>
            <person name="Pipaliya S.V."/>
            <person name="Vacek V."/>
            <person name="Brzon O."/>
            <person name="Soukal P."/>
            <person name="Eme L."/>
            <person name="Dacks J.B."/>
            <person name="Karnkowska A."/>
            <person name="Elias M."/>
            <person name="Hampl V."/>
        </authorList>
    </citation>
    <scope>NUCLEOTIDE SEQUENCE [LARGE SCALE GENOMIC DNA]</scope>
    <source>
        <strain evidence="2">NAU3</strain>
        <tissue evidence="2">Gut</tissue>
    </source>
</reference>
<dbReference type="EMBL" id="JARBJD010000017">
    <property type="protein sequence ID" value="KAK2961295.1"/>
    <property type="molecule type" value="Genomic_DNA"/>
</dbReference>
<evidence type="ECO:0000256" key="1">
    <source>
        <dbReference type="SAM" id="Phobius"/>
    </source>
</evidence>
<proteinExistence type="predicted"/>
<evidence type="ECO:0000313" key="3">
    <source>
        <dbReference type="Proteomes" id="UP001281761"/>
    </source>
</evidence>
<name>A0ABQ9YC75_9EUKA</name>
<keyword evidence="1" id="KW-1133">Transmembrane helix</keyword>
<feature type="transmembrane region" description="Helical" evidence="1">
    <location>
        <begin position="72"/>
        <end position="92"/>
    </location>
</feature>
<dbReference type="Proteomes" id="UP001281761">
    <property type="component" value="Unassembled WGS sequence"/>
</dbReference>
<gene>
    <name evidence="2" type="ORF">BLNAU_3741</name>
</gene>
<keyword evidence="3" id="KW-1185">Reference proteome</keyword>
<sequence>MCLLAVASFICFQYRNDPLNLLISLVGIYSVNIGSAVSFLLFAVLCFYVSIWELVHIITVGRFTDPKPKVHIAFKIVCIIIKVAAGVLAFFARNMISETPTEYSRMESKDFSQNETDNVYSTSV</sequence>
<keyword evidence="1" id="KW-0472">Membrane</keyword>